<dbReference type="Proteomes" id="UP000198802">
    <property type="component" value="Unassembled WGS sequence"/>
</dbReference>
<evidence type="ECO:0000313" key="2">
    <source>
        <dbReference type="EMBL" id="CUU57593.1"/>
    </source>
</evidence>
<keyword evidence="3" id="KW-1185">Reference proteome</keyword>
<dbReference type="Gene3D" id="1.10.1660.10">
    <property type="match status" value="1"/>
</dbReference>
<protein>
    <submittedName>
        <fullName evidence="2">MerR HTH family regulatory protein</fullName>
    </submittedName>
</protein>
<accession>A0A0S4QQW7</accession>
<sequence>MNALLVRVQPRGDRPAGRGTAGPDGPGRPERPGDTGDPERLELDAFCAVTHLHPDLVRRLVALGLLDAETDPGGRYVLEARAVARAGRIERLRRDLGITYTASGVVLDLLDRIDDLERLLRAARPARGEVLHRWT</sequence>
<dbReference type="EMBL" id="FAOZ01000013">
    <property type="protein sequence ID" value="CUU57593.1"/>
    <property type="molecule type" value="Genomic_DNA"/>
</dbReference>
<organism evidence="2 3">
    <name type="scientific">Parafrankia irregularis</name>
    <dbReference type="NCBI Taxonomy" id="795642"/>
    <lineage>
        <taxon>Bacteria</taxon>
        <taxon>Bacillati</taxon>
        <taxon>Actinomycetota</taxon>
        <taxon>Actinomycetes</taxon>
        <taxon>Frankiales</taxon>
        <taxon>Frankiaceae</taxon>
        <taxon>Parafrankia</taxon>
    </lineage>
</organism>
<dbReference type="AlphaFoldDB" id="A0A0S4QQW7"/>
<name>A0A0S4QQW7_9ACTN</name>
<feature type="region of interest" description="Disordered" evidence="1">
    <location>
        <begin position="1"/>
        <end position="39"/>
    </location>
</feature>
<evidence type="ECO:0000256" key="1">
    <source>
        <dbReference type="SAM" id="MobiDB-lite"/>
    </source>
</evidence>
<proteinExistence type="predicted"/>
<dbReference type="RefSeq" id="WP_091279291.1">
    <property type="nucleotide sequence ID" value="NZ_FAOZ01000013.1"/>
</dbReference>
<gene>
    <name evidence="2" type="ORF">Ga0074812_11391</name>
</gene>
<reference evidence="3" key="1">
    <citation type="submission" date="2015-11" db="EMBL/GenBank/DDBJ databases">
        <authorList>
            <person name="Varghese N."/>
        </authorList>
    </citation>
    <scope>NUCLEOTIDE SEQUENCE [LARGE SCALE GENOMIC DNA]</scope>
    <source>
        <strain evidence="3">DSM 45899</strain>
    </source>
</reference>
<feature type="compositionally biased region" description="Basic and acidic residues" evidence="1">
    <location>
        <begin position="27"/>
        <end position="39"/>
    </location>
</feature>
<dbReference type="Pfam" id="PF13591">
    <property type="entry name" value="MerR_2"/>
    <property type="match status" value="1"/>
</dbReference>
<evidence type="ECO:0000313" key="3">
    <source>
        <dbReference type="Proteomes" id="UP000198802"/>
    </source>
</evidence>